<keyword evidence="3" id="KW-1185">Reference proteome</keyword>
<dbReference type="InterPro" id="IPR025587">
    <property type="entry name" value="DUF4351"/>
</dbReference>
<dbReference type="Proteomes" id="UP000006062">
    <property type="component" value="Chromosome"/>
</dbReference>
<sequence length="287" mass="31937">MKTDSSIYTFLATGPEAFRVLTGGLTLEGEYVFRSVTFKSLERRADGLYEPLDPDRPVYLIEFQAQSAAAAWYNLLTKIGLYGEEHPEREVRGLLIVLHARALPTRPSRVGAPESIAAAICLERFLPEWLEREPDNPFLAALAPLIITRDAALTERAPALWHAIQHAPLEPAARTALSQILEFWLFERFRSLTAEEISTMLNIFTPLEETRAYQSIFVKGEAKGKAEGEAKGKAEGKADSLKRLLTRRFGPLPAGVSARIDSADIPQLDAWLDAVLDIQSLDELLTH</sequence>
<dbReference type="Pfam" id="PF11103">
    <property type="entry name" value="DUF2887"/>
    <property type="match status" value="1"/>
</dbReference>
<dbReference type="AlphaFoldDB" id="I3YAR8"/>
<organism evidence="2 3">
    <name type="scientific">Thiocystis violascens (strain ATCC 17096 / DSM 198 / 6111)</name>
    <name type="common">Chromatium violascens</name>
    <dbReference type="NCBI Taxonomy" id="765911"/>
    <lineage>
        <taxon>Bacteria</taxon>
        <taxon>Pseudomonadati</taxon>
        <taxon>Pseudomonadota</taxon>
        <taxon>Gammaproteobacteria</taxon>
        <taxon>Chromatiales</taxon>
        <taxon>Chromatiaceae</taxon>
        <taxon>Thiocystis</taxon>
    </lineage>
</organism>
<evidence type="ECO:0000313" key="3">
    <source>
        <dbReference type="Proteomes" id="UP000006062"/>
    </source>
</evidence>
<protein>
    <recommendedName>
        <fullName evidence="1">DUF4351 domain-containing protein</fullName>
    </recommendedName>
</protein>
<dbReference type="RefSeq" id="WP_014778537.1">
    <property type="nucleotide sequence ID" value="NC_018012.1"/>
</dbReference>
<dbReference type="STRING" id="765911.Thivi_2135"/>
<gene>
    <name evidence="2" type="ordered locus">Thivi_2135</name>
</gene>
<accession>I3YAR8</accession>
<name>I3YAR8_THIV6</name>
<dbReference type="eggNOG" id="COG5464">
    <property type="taxonomic scope" value="Bacteria"/>
</dbReference>
<dbReference type="HOGENOM" id="CLU_084488_0_0_6"/>
<dbReference type="Pfam" id="PF14261">
    <property type="entry name" value="DUF4351"/>
    <property type="match status" value="1"/>
</dbReference>
<dbReference type="PANTHER" id="PTHR35586:SF1">
    <property type="entry name" value="SLL1691 PROTEIN"/>
    <property type="match status" value="1"/>
</dbReference>
<dbReference type="KEGG" id="tvi:Thivi_2135"/>
<evidence type="ECO:0000313" key="2">
    <source>
        <dbReference type="EMBL" id="AFL74086.1"/>
    </source>
</evidence>
<feature type="domain" description="DUF4351" evidence="1">
    <location>
        <begin position="231"/>
        <end position="285"/>
    </location>
</feature>
<proteinExistence type="predicted"/>
<dbReference type="PANTHER" id="PTHR35586">
    <property type="entry name" value="SLL1691 PROTEIN"/>
    <property type="match status" value="1"/>
</dbReference>
<dbReference type="EMBL" id="CP003154">
    <property type="protein sequence ID" value="AFL74086.1"/>
    <property type="molecule type" value="Genomic_DNA"/>
</dbReference>
<reference evidence="2 3" key="1">
    <citation type="submission" date="2012-06" db="EMBL/GenBank/DDBJ databases">
        <title>Complete sequence of Thiocystis violascens DSM 198.</title>
        <authorList>
            <consortium name="US DOE Joint Genome Institute"/>
            <person name="Lucas S."/>
            <person name="Han J."/>
            <person name="Lapidus A."/>
            <person name="Cheng J.-F."/>
            <person name="Goodwin L."/>
            <person name="Pitluck S."/>
            <person name="Peters L."/>
            <person name="Ovchinnikova G."/>
            <person name="Teshima H."/>
            <person name="Detter J.C."/>
            <person name="Han C."/>
            <person name="Tapia R."/>
            <person name="Land M."/>
            <person name="Hauser L."/>
            <person name="Kyrpides N."/>
            <person name="Ivanova N."/>
            <person name="Pagani I."/>
            <person name="Vogl K."/>
            <person name="Liu Z."/>
            <person name="Frigaard N.-U."/>
            <person name="Bryant D."/>
            <person name="Woyke T."/>
        </authorList>
    </citation>
    <scope>NUCLEOTIDE SEQUENCE [LARGE SCALE GENOMIC DNA]</scope>
    <source>
        <strain evidence="3">ATCC 17096 / DSM 198 / 6111</strain>
    </source>
</reference>
<dbReference type="OrthoDB" id="5761946at2"/>
<evidence type="ECO:0000259" key="1">
    <source>
        <dbReference type="Pfam" id="PF14261"/>
    </source>
</evidence>
<dbReference type="InterPro" id="IPR022573">
    <property type="entry name" value="DUF2887"/>
</dbReference>